<reference evidence="1 2" key="1">
    <citation type="submission" date="2015-08" db="EMBL/GenBank/DDBJ databases">
        <title>Genome sequencing of Penicillium nordicum.</title>
        <authorList>
            <person name="Nguyen H.D."/>
            <person name="Seifert K.A."/>
        </authorList>
    </citation>
    <scope>NUCLEOTIDE SEQUENCE [LARGE SCALE GENOMIC DNA]</scope>
    <source>
        <strain evidence="1 2">DAOMC 185683</strain>
    </source>
</reference>
<proteinExistence type="predicted"/>
<organism evidence="1 2">
    <name type="scientific">Penicillium nordicum</name>
    <dbReference type="NCBI Taxonomy" id="229535"/>
    <lineage>
        <taxon>Eukaryota</taxon>
        <taxon>Fungi</taxon>
        <taxon>Dikarya</taxon>
        <taxon>Ascomycota</taxon>
        <taxon>Pezizomycotina</taxon>
        <taxon>Eurotiomycetes</taxon>
        <taxon>Eurotiomycetidae</taxon>
        <taxon>Eurotiales</taxon>
        <taxon>Aspergillaceae</taxon>
        <taxon>Penicillium</taxon>
    </lineage>
</organism>
<comment type="caution">
    <text evidence="1">The sequence shown here is derived from an EMBL/GenBank/DDBJ whole genome shotgun (WGS) entry which is preliminary data.</text>
</comment>
<evidence type="ECO:0000313" key="2">
    <source>
        <dbReference type="Proteomes" id="UP000037696"/>
    </source>
</evidence>
<dbReference type="EMBL" id="LHQQ01000063">
    <property type="protein sequence ID" value="KOS44347.1"/>
    <property type="molecule type" value="Genomic_DNA"/>
</dbReference>
<dbReference type="AlphaFoldDB" id="A0A0M8P671"/>
<keyword evidence="2" id="KW-1185">Reference proteome</keyword>
<accession>A0A0M8P671</accession>
<dbReference type="Proteomes" id="UP000037696">
    <property type="component" value="Unassembled WGS sequence"/>
</dbReference>
<protein>
    <submittedName>
        <fullName evidence="1">Uncharacterized protein</fullName>
    </submittedName>
</protein>
<sequence length="89" mass="10261">MSDRSESRNSGFLIGSTPLRALRPRPLLDHLIWSFRMSSAKIWSPTYIYITNCCTPPNKTLTNLTWHNSPEPCPILDLPMLYLSLVKWV</sequence>
<name>A0A0M8P671_9EURO</name>
<gene>
    <name evidence="1" type="ORF">ACN38_g4764</name>
</gene>
<evidence type="ECO:0000313" key="1">
    <source>
        <dbReference type="EMBL" id="KOS44347.1"/>
    </source>
</evidence>